<dbReference type="GO" id="GO:0005886">
    <property type="term" value="C:plasma membrane"/>
    <property type="evidence" value="ECO:0007669"/>
    <property type="project" value="UniProtKB-SubCell"/>
</dbReference>
<dbReference type="PANTHER" id="PTHR32309:SF31">
    <property type="entry name" value="CAPSULAR EXOPOLYSACCHARIDE FAMILY"/>
    <property type="match status" value="1"/>
</dbReference>
<protein>
    <submittedName>
        <fullName evidence="9">Capsular polysaccharide biosynthesis protein</fullName>
    </submittedName>
</protein>
<dbReference type="RefSeq" id="WP_132009819.1">
    <property type="nucleotide sequence ID" value="NZ_JABUHM010000013.1"/>
</dbReference>
<feature type="domain" description="Polysaccharide chain length determinant N-terminal" evidence="8">
    <location>
        <begin position="13"/>
        <end position="89"/>
    </location>
</feature>
<dbReference type="Pfam" id="PF02706">
    <property type="entry name" value="Wzz"/>
    <property type="match status" value="1"/>
</dbReference>
<sequence>MVNFNEPNYKAKDINLKEIFILLKKRAWIIFLLTIISTGIGYVYNSSSTTYLYSTSARIYIDAEGASLMKTLQVIIKDSSVLEKVVEDLKLNRTPEALANQITVQNVEESQVISISVIDQNPNLAANIANTTAEIFRKEAPDIVDFKAMKELSEAKVPINPINEKSNRPVILAFIIGIAAGIGFVFLLDSLDNSFRSNREVEILLELPVLGRVSKMNSKNINMKSNIQSAVNMGGESSVTK</sequence>
<proteinExistence type="inferred from homology"/>
<organism evidence="9 10">
    <name type="scientific">Mesobacillus foraminis</name>
    <dbReference type="NCBI Taxonomy" id="279826"/>
    <lineage>
        <taxon>Bacteria</taxon>
        <taxon>Bacillati</taxon>
        <taxon>Bacillota</taxon>
        <taxon>Bacilli</taxon>
        <taxon>Bacillales</taxon>
        <taxon>Bacillaceae</taxon>
        <taxon>Mesobacillus</taxon>
    </lineage>
</organism>
<dbReference type="EMBL" id="SLVV01000011">
    <property type="protein sequence ID" value="TCN22181.1"/>
    <property type="molecule type" value="Genomic_DNA"/>
</dbReference>
<evidence type="ECO:0000256" key="3">
    <source>
        <dbReference type="ARBA" id="ARBA00022475"/>
    </source>
</evidence>
<comment type="caution">
    <text evidence="9">The sequence shown here is derived from an EMBL/GenBank/DDBJ whole genome shotgun (WGS) entry which is preliminary data.</text>
</comment>
<evidence type="ECO:0000256" key="5">
    <source>
        <dbReference type="ARBA" id="ARBA00022989"/>
    </source>
</evidence>
<gene>
    <name evidence="9" type="ORF">EV146_11117</name>
</gene>
<evidence type="ECO:0000313" key="10">
    <source>
        <dbReference type="Proteomes" id="UP000295689"/>
    </source>
</evidence>
<keyword evidence="4 7" id="KW-0812">Transmembrane</keyword>
<evidence type="ECO:0000256" key="2">
    <source>
        <dbReference type="ARBA" id="ARBA00006683"/>
    </source>
</evidence>
<dbReference type="PANTHER" id="PTHR32309">
    <property type="entry name" value="TYROSINE-PROTEIN KINASE"/>
    <property type="match status" value="1"/>
</dbReference>
<feature type="transmembrane region" description="Helical" evidence="7">
    <location>
        <begin position="27"/>
        <end position="44"/>
    </location>
</feature>
<keyword evidence="10" id="KW-1185">Reference proteome</keyword>
<dbReference type="AlphaFoldDB" id="A0A4R2B604"/>
<feature type="transmembrane region" description="Helical" evidence="7">
    <location>
        <begin position="170"/>
        <end position="188"/>
    </location>
</feature>
<evidence type="ECO:0000259" key="8">
    <source>
        <dbReference type="Pfam" id="PF02706"/>
    </source>
</evidence>
<dbReference type="InterPro" id="IPR003856">
    <property type="entry name" value="LPS_length_determ_N"/>
</dbReference>
<evidence type="ECO:0000256" key="1">
    <source>
        <dbReference type="ARBA" id="ARBA00004651"/>
    </source>
</evidence>
<name>A0A4R2B604_9BACI</name>
<keyword evidence="5 7" id="KW-1133">Transmembrane helix</keyword>
<keyword evidence="6 7" id="KW-0472">Membrane</keyword>
<evidence type="ECO:0000256" key="7">
    <source>
        <dbReference type="SAM" id="Phobius"/>
    </source>
</evidence>
<evidence type="ECO:0000256" key="6">
    <source>
        <dbReference type="ARBA" id="ARBA00023136"/>
    </source>
</evidence>
<reference evidence="9 10" key="1">
    <citation type="journal article" date="2015" name="Stand. Genomic Sci.">
        <title>Genomic Encyclopedia of Bacterial and Archaeal Type Strains, Phase III: the genomes of soil and plant-associated and newly described type strains.</title>
        <authorList>
            <person name="Whitman W.B."/>
            <person name="Woyke T."/>
            <person name="Klenk H.P."/>
            <person name="Zhou Y."/>
            <person name="Lilburn T.G."/>
            <person name="Beck B.J."/>
            <person name="De Vos P."/>
            <person name="Vandamme P."/>
            <person name="Eisen J.A."/>
            <person name="Garrity G."/>
            <person name="Hugenholtz P."/>
            <person name="Kyrpides N.C."/>
        </authorList>
    </citation>
    <scope>NUCLEOTIDE SEQUENCE [LARGE SCALE GENOMIC DNA]</scope>
    <source>
        <strain evidence="9 10">CV53</strain>
    </source>
</reference>
<dbReference type="InterPro" id="IPR050445">
    <property type="entry name" value="Bact_polysacc_biosynth/exp"/>
</dbReference>
<evidence type="ECO:0000256" key="4">
    <source>
        <dbReference type="ARBA" id="ARBA00022692"/>
    </source>
</evidence>
<evidence type="ECO:0000313" key="9">
    <source>
        <dbReference type="EMBL" id="TCN22181.1"/>
    </source>
</evidence>
<comment type="similarity">
    <text evidence="2">Belongs to the CpsC/CapA family.</text>
</comment>
<dbReference type="Proteomes" id="UP000295689">
    <property type="component" value="Unassembled WGS sequence"/>
</dbReference>
<comment type="subcellular location">
    <subcellularLocation>
        <location evidence="1">Cell membrane</location>
        <topology evidence="1">Multi-pass membrane protein</topology>
    </subcellularLocation>
</comment>
<keyword evidence="3" id="KW-1003">Cell membrane</keyword>
<accession>A0A4R2B604</accession>